<gene>
    <name evidence="1" type="ORF">CLIB1444_01S15214</name>
</gene>
<protein>
    <submittedName>
        <fullName evidence="1">Recyclin-1</fullName>
    </submittedName>
</protein>
<sequence length="791" mass="90902">MAQVIWNPDIDVYNSSVMPLSVAKNIAKYLPIGDILNFGAVSKNANLAIEDSTLWLTMAKSVGVWSNNPEKNIPYNDTRPFTGLDCMDGSISDPKVARSRILAIYRCLDKYYTDLLSNKSYDKLKIFQDYHTPEEQCKILNNLMKYSNLDKIEESKYLAQEKLNSLFEIFENAILRELEIHFDLEDYKTMNRFVKVFLELNNHQTLIDFFIQKSVLDNSDTMFDLIESIDVDKFFIEEAQEDGNMSFKLAFGEFDGLMKELVVIFEHESRIIDMVFPQTIPMMYKVSEELILNQLGDRFNSLVESSKPKSLYLAIVPYLYKQLQTNFVDCLGTSKNLGEGYHNLIQELIDMQFEQTVTDYIREELVLFKGDAYQRISEWKKSIEKREEETSQSILRNVRSETKNDFLSSFKKAFTVSSSTNSEIREDSNDTYSEIQAKEKILTENMKSINKTFSLKLSMEILNEGKLSLARILHFEQFSIASLRNSVLTSVQEIFISLLESIGNEHLRPGFDKALLYLRTYKPNEDHESAAVEPIKPLVLFSDLVNIADLIIQMVEIFYKEEIINRHLIKHENSILNPALQRKKKFEEMVDNYVADGLNIGLDVLISEIELTYSSVIESKDYLPDPIAANSVEGPTSAAQRVIQILNGNFDLLVGCADKSVIDVFQQELAERFFQVIVKIIKRTTISNMGAVTLISDLNLYYDCIFTHIKTNKRLILPLFQSLKKVGSIYLISGDDSKSIGKLVSDLSKFNGIFNQEEIYEFVQRREDWNTVKSEVEKIMYGLSLGDCTIV</sequence>
<comment type="caution">
    <text evidence="1">The sequence shown here is derived from an EMBL/GenBank/DDBJ whole genome shotgun (WGS) entry which is preliminary data.</text>
</comment>
<reference evidence="1" key="1">
    <citation type="submission" date="2022-06" db="EMBL/GenBank/DDBJ databases">
        <authorList>
            <person name="Legras J.-L."/>
            <person name="Devillers H."/>
            <person name="Grondin C."/>
        </authorList>
    </citation>
    <scope>NUCLEOTIDE SEQUENCE</scope>
    <source>
        <strain evidence="1">CLIB 1444</strain>
    </source>
</reference>
<dbReference type="Proteomes" id="UP001152531">
    <property type="component" value="Unassembled WGS sequence"/>
</dbReference>
<evidence type="ECO:0000313" key="2">
    <source>
        <dbReference type="Proteomes" id="UP001152531"/>
    </source>
</evidence>
<dbReference type="EMBL" id="CALSDN010000001">
    <property type="protein sequence ID" value="CAH6718819.1"/>
    <property type="molecule type" value="Genomic_DNA"/>
</dbReference>
<evidence type="ECO:0000313" key="1">
    <source>
        <dbReference type="EMBL" id="CAH6718819.1"/>
    </source>
</evidence>
<keyword evidence="2" id="KW-1185">Reference proteome</keyword>
<accession>A0ACA9Y1J3</accession>
<organism evidence="1 2">
    <name type="scientific">[Candida] jaroonii</name>
    <dbReference type="NCBI Taxonomy" id="467808"/>
    <lineage>
        <taxon>Eukaryota</taxon>
        <taxon>Fungi</taxon>
        <taxon>Dikarya</taxon>
        <taxon>Ascomycota</taxon>
        <taxon>Saccharomycotina</taxon>
        <taxon>Pichiomycetes</taxon>
        <taxon>Debaryomycetaceae</taxon>
        <taxon>Yamadazyma</taxon>
    </lineage>
</organism>
<name>A0ACA9Y1J3_9ASCO</name>
<proteinExistence type="predicted"/>